<accession>A0A2T3ZZK8</accession>
<keyword evidence="3" id="KW-1185">Reference proteome</keyword>
<dbReference type="GeneID" id="36628408"/>
<keyword evidence="1" id="KW-0175">Coiled coil</keyword>
<evidence type="ECO:0000313" key="3">
    <source>
        <dbReference type="Proteomes" id="UP000241690"/>
    </source>
</evidence>
<reference evidence="2 3" key="1">
    <citation type="submission" date="2016-07" db="EMBL/GenBank/DDBJ databases">
        <title>Multiple horizontal gene transfer events from other fungi enriched the ability of initially mycotrophic Trichoderma (Ascomycota) to feed on dead plant biomass.</title>
        <authorList>
            <consortium name="DOE Joint Genome Institute"/>
            <person name="Aerts A."/>
            <person name="Atanasova L."/>
            <person name="Chenthamara K."/>
            <person name="Zhang J."/>
            <person name="Grujic M."/>
            <person name="Henrissat B."/>
            <person name="Kuo A."/>
            <person name="Salamov A."/>
            <person name="Lipzen A."/>
            <person name="Labutti K."/>
            <person name="Barry K."/>
            <person name="Miao Y."/>
            <person name="Rahimi M.J."/>
            <person name="Shen Q."/>
            <person name="Grigoriev I.V."/>
            <person name="Kubicek C.P."/>
            <person name="Druzhinina I.S."/>
        </authorList>
    </citation>
    <scope>NUCLEOTIDE SEQUENCE [LARGE SCALE GENOMIC DNA]</scope>
    <source>
        <strain evidence="2 3">CBS 226.95</strain>
    </source>
</reference>
<evidence type="ECO:0008006" key="4">
    <source>
        <dbReference type="Google" id="ProtNLM"/>
    </source>
</evidence>
<organism evidence="2 3">
    <name type="scientific">Trichoderma harzianum CBS 226.95</name>
    <dbReference type="NCBI Taxonomy" id="983964"/>
    <lineage>
        <taxon>Eukaryota</taxon>
        <taxon>Fungi</taxon>
        <taxon>Dikarya</taxon>
        <taxon>Ascomycota</taxon>
        <taxon>Pezizomycotina</taxon>
        <taxon>Sordariomycetes</taxon>
        <taxon>Hypocreomycetidae</taxon>
        <taxon>Hypocreales</taxon>
        <taxon>Hypocreaceae</taxon>
        <taxon>Trichoderma</taxon>
    </lineage>
</organism>
<evidence type="ECO:0000313" key="2">
    <source>
        <dbReference type="EMBL" id="PTB50251.1"/>
    </source>
</evidence>
<feature type="coiled-coil region" evidence="1">
    <location>
        <begin position="3"/>
        <end position="52"/>
    </location>
</feature>
<gene>
    <name evidence="2" type="ORF">M431DRAFT_512453</name>
</gene>
<sequence>MNRQALEEELTVQEVILDSLQDEAGEDAEVQRDEARREIVRLKRMLRTLSMTAAGGEAGQDTSTRACHDAVSCLCKC</sequence>
<dbReference type="Proteomes" id="UP000241690">
    <property type="component" value="Unassembled WGS sequence"/>
</dbReference>
<protein>
    <recommendedName>
        <fullName evidence="4">BMERB domain-containing protein</fullName>
    </recommendedName>
</protein>
<name>A0A2T3ZZK8_TRIHA</name>
<proteinExistence type="predicted"/>
<evidence type="ECO:0000256" key="1">
    <source>
        <dbReference type="SAM" id="Coils"/>
    </source>
</evidence>
<dbReference type="EMBL" id="KZ679689">
    <property type="protein sequence ID" value="PTB50251.1"/>
    <property type="molecule type" value="Genomic_DNA"/>
</dbReference>
<dbReference type="AlphaFoldDB" id="A0A2T3ZZK8"/>
<dbReference type="RefSeq" id="XP_024769928.1">
    <property type="nucleotide sequence ID" value="XM_024919839.1"/>
</dbReference>